<feature type="domain" description="VOC" evidence="2">
    <location>
        <begin position="4"/>
        <end position="116"/>
    </location>
</feature>
<dbReference type="InterPro" id="IPR051785">
    <property type="entry name" value="MMCE/EMCE_epimerase"/>
</dbReference>
<gene>
    <name evidence="3" type="ORF">AC482_04605</name>
</gene>
<dbReference type="EMBL" id="LFWZ01000040">
    <property type="protein sequence ID" value="KON30126.1"/>
    <property type="molecule type" value="Genomic_DNA"/>
</dbReference>
<keyword evidence="1" id="KW-0479">Metal-binding</keyword>
<dbReference type="InterPro" id="IPR037523">
    <property type="entry name" value="VOC_core"/>
</dbReference>
<dbReference type="SUPFAM" id="SSF54593">
    <property type="entry name" value="Glyoxalase/Bleomycin resistance protein/Dihydroxybiphenyl dioxygenase"/>
    <property type="match status" value="1"/>
</dbReference>
<sequence length="117" mass="13420">MIIGIDHVEILVKDLEKSVEYYKSLGFKQVKWTEEERTVEMRAGDVSMDIIEVTEKRPETGLHHVAFLVDDVDKTVKDWKKKGIEISLEPMTSERSGRRLAAIKDVDGIMHQLAKPI</sequence>
<dbReference type="InterPro" id="IPR004360">
    <property type="entry name" value="Glyas_Fos-R_dOase_dom"/>
</dbReference>
<comment type="caution">
    <text evidence="3">The sequence shown here is derived from an EMBL/GenBank/DDBJ whole genome shotgun (WGS) entry which is preliminary data.</text>
</comment>
<evidence type="ECO:0000313" key="3">
    <source>
        <dbReference type="EMBL" id="KON30126.1"/>
    </source>
</evidence>
<dbReference type="Pfam" id="PF00903">
    <property type="entry name" value="Glyoxalase"/>
    <property type="match status" value="1"/>
</dbReference>
<dbReference type="GO" id="GO:0046491">
    <property type="term" value="P:L-methylmalonyl-CoA metabolic process"/>
    <property type="evidence" value="ECO:0007669"/>
    <property type="project" value="TreeGrafter"/>
</dbReference>
<protein>
    <recommendedName>
        <fullName evidence="2">VOC domain-containing protein</fullName>
    </recommendedName>
</protein>
<dbReference type="PANTHER" id="PTHR43048">
    <property type="entry name" value="METHYLMALONYL-COA EPIMERASE"/>
    <property type="match status" value="1"/>
</dbReference>
<evidence type="ECO:0000313" key="4">
    <source>
        <dbReference type="Proteomes" id="UP000037210"/>
    </source>
</evidence>
<dbReference type="Gene3D" id="3.10.180.10">
    <property type="entry name" value="2,3-Dihydroxybiphenyl 1,2-Dioxygenase, domain 1"/>
    <property type="match status" value="1"/>
</dbReference>
<dbReference type="PANTHER" id="PTHR43048:SF3">
    <property type="entry name" value="METHYLMALONYL-COA EPIMERASE, MITOCHONDRIAL"/>
    <property type="match status" value="1"/>
</dbReference>
<evidence type="ECO:0000259" key="2">
    <source>
        <dbReference type="PROSITE" id="PS51819"/>
    </source>
</evidence>
<reference evidence="3 4" key="1">
    <citation type="submission" date="2015-06" db="EMBL/GenBank/DDBJ databases">
        <title>New insights into the roles of widespread benthic archaea in carbon and nitrogen cycling.</title>
        <authorList>
            <person name="Lazar C.S."/>
            <person name="Baker B.J."/>
            <person name="Seitz K.W."/>
            <person name="Hyde A.S."/>
            <person name="Dick G.J."/>
            <person name="Hinrichs K.-U."/>
            <person name="Teske A.P."/>
        </authorList>
    </citation>
    <scope>NUCLEOTIDE SEQUENCE [LARGE SCALE GENOMIC DNA]</scope>
    <source>
        <strain evidence="3">DG-45</strain>
    </source>
</reference>
<dbReference type="GO" id="GO:0046872">
    <property type="term" value="F:metal ion binding"/>
    <property type="evidence" value="ECO:0007669"/>
    <property type="project" value="UniProtKB-KW"/>
</dbReference>
<dbReference type="Proteomes" id="UP000037210">
    <property type="component" value="Unassembled WGS sequence"/>
</dbReference>
<evidence type="ECO:0000256" key="1">
    <source>
        <dbReference type="ARBA" id="ARBA00022723"/>
    </source>
</evidence>
<dbReference type="AlphaFoldDB" id="A0A0M0BP96"/>
<dbReference type="InterPro" id="IPR029068">
    <property type="entry name" value="Glyas_Bleomycin-R_OHBP_Dase"/>
</dbReference>
<proteinExistence type="predicted"/>
<name>A0A0M0BP96_9ARCH</name>
<organism evidence="3 4">
    <name type="scientific">miscellaneous Crenarchaeota group-15 archaeon DG-45</name>
    <dbReference type="NCBI Taxonomy" id="1685127"/>
    <lineage>
        <taxon>Archaea</taxon>
        <taxon>Candidatus Bathyarchaeota</taxon>
        <taxon>MCG-15</taxon>
    </lineage>
</organism>
<accession>A0A0M0BP96</accession>
<dbReference type="GO" id="GO:0004493">
    <property type="term" value="F:methylmalonyl-CoA epimerase activity"/>
    <property type="evidence" value="ECO:0007669"/>
    <property type="project" value="TreeGrafter"/>
</dbReference>
<dbReference type="PROSITE" id="PS51819">
    <property type="entry name" value="VOC"/>
    <property type="match status" value="1"/>
</dbReference>